<reference evidence="3 4" key="1">
    <citation type="submission" date="2018-12" db="EMBL/GenBank/DDBJ databases">
        <authorList>
            <person name="Yang E."/>
        </authorList>
    </citation>
    <scope>NUCLEOTIDE SEQUENCE [LARGE SCALE GENOMIC DNA]</scope>
    <source>
        <strain evidence="3 4">SOD</strain>
    </source>
</reference>
<keyword evidence="2" id="KW-0812">Transmembrane</keyword>
<keyword evidence="2" id="KW-1133">Transmembrane helix</keyword>
<dbReference type="EMBL" id="RXLQ01000005">
    <property type="protein sequence ID" value="RSZ58957.1"/>
    <property type="molecule type" value="Genomic_DNA"/>
</dbReference>
<keyword evidence="2" id="KW-0472">Membrane</keyword>
<keyword evidence="4" id="KW-1185">Reference proteome</keyword>
<feature type="region of interest" description="Disordered" evidence="1">
    <location>
        <begin position="79"/>
        <end position="99"/>
    </location>
</feature>
<sequence>MDRPGVSLVDYDDDLVPWTAHQARLLRGRDCERLDVQDLIEKFDDMLSRKERASCSRLHQLINHVLKASIRRSASRQAGRQCWTSSAPPSSAGSSAAPAMKTRQRCWRASSAPGASVVQRARPVCRRVRFRRSCLTLRNNFSTRVSCHKPRQAHGRLMASLIVAPFHVIIAGFPFPHSS</sequence>
<comment type="caution">
    <text evidence="3">The sequence shown here is derived from an EMBL/GenBank/DDBJ whole genome shotgun (WGS) entry which is preliminary data.</text>
</comment>
<evidence type="ECO:0000313" key="4">
    <source>
        <dbReference type="Proteomes" id="UP000278085"/>
    </source>
</evidence>
<protein>
    <submittedName>
        <fullName evidence="3">DUF29 family protein</fullName>
    </submittedName>
</protein>
<dbReference type="Proteomes" id="UP000278085">
    <property type="component" value="Unassembled WGS sequence"/>
</dbReference>
<feature type="compositionally biased region" description="Low complexity" evidence="1">
    <location>
        <begin position="85"/>
        <end position="99"/>
    </location>
</feature>
<gene>
    <name evidence="3" type="ORF">EJB06_11515</name>
</gene>
<evidence type="ECO:0000256" key="2">
    <source>
        <dbReference type="SAM" id="Phobius"/>
    </source>
</evidence>
<organism evidence="3 4">
    <name type="scientific">Massilia atriviolacea</name>
    <dbReference type="NCBI Taxonomy" id="2495579"/>
    <lineage>
        <taxon>Bacteria</taxon>
        <taxon>Pseudomonadati</taxon>
        <taxon>Pseudomonadota</taxon>
        <taxon>Betaproteobacteria</taxon>
        <taxon>Burkholderiales</taxon>
        <taxon>Oxalobacteraceae</taxon>
        <taxon>Telluria group</taxon>
        <taxon>Massilia</taxon>
    </lineage>
</organism>
<feature type="transmembrane region" description="Helical" evidence="2">
    <location>
        <begin position="157"/>
        <end position="175"/>
    </location>
</feature>
<accession>A0A430HN17</accession>
<proteinExistence type="predicted"/>
<dbReference type="OrthoDB" id="425753at2"/>
<dbReference type="Gene3D" id="1.20.1220.20">
    <property type="entry name" value="Uncharcterised protein PF01724"/>
    <property type="match status" value="1"/>
</dbReference>
<evidence type="ECO:0000313" key="3">
    <source>
        <dbReference type="EMBL" id="RSZ58957.1"/>
    </source>
</evidence>
<name>A0A430HN17_9BURK</name>
<evidence type="ECO:0000256" key="1">
    <source>
        <dbReference type="SAM" id="MobiDB-lite"/>
    </source>
</evidence>
<dbReference type="AlphaFoldDB" id="A0A430HN17"/>
<dbReference type="Pfam" id="PF01724">
    <property type="entry name" value="DUF29"/>
    <property type="match status" value="1"/>
</dbReference>